<feature type="chain" id="PRO_5012590753" description="BZIP transcription factor" evidence="1">
    <location>
        <begin position="24"/>
        <end position="237"/>
    </location>
</feature>
<evidence type="ECO:0000256" key="1">
    <source>
        <dbReference type="SAM" id="SignalP"/>
    </source>
</evidence>
<accession>A0A1M7M7Q3</accession>
<organism evidence="2 3">
    <name type="scientific">Chitinophaga jiangningensis</name>
    <dbReference type="NCBI Taxonomy" id="1419482"/>
    <lineage>
        <taxon>Bacteria</taxon>
        <taxon>Pseudomonadati</taxon>
        <taxon>Bacteroidota</taxon>
        <taxon>Chitinophagia</taxon>
        <taxon>Chitinophagales</taxon>
        <taxon>Chitinophagaceae</taxon>
        <taxon>Chitinophaga</taxon>
    </lineage>
</organism>
<dbReference type="OrthoDB" id="9808753at2"/>
<reference evidence="2 3" key="1">
    <citation type="submission" date="2016-11" db="EMBL/GenBank/DDBJ databases">
        <authorList>
            <person name="Jaros S."/>
            <person name="Januszkiewicz K."/>
            <person name="Wedrychowicz H."/>
        </authorList>
    </citation>
    <scope>NUCLEOTIDE SEQUENCE [LARGE SCALE GENOMIC DNA]</scope>
    <source>
        <strain evidence="2 3">DSM 27406</strain>
    </source>
</reference>
<feature type="signal peptide" evidence="1">
    <location>
        <begin position="1"/>
        <end position="23"/>
    </location>
</feature>
<dbReference type="RefSeq" id="WP_143160116.1">
    <property type="nucleotide sequence ID" value="NZ_FRBL01000012.1"/>
</dbReference>
<evidence type="ECO:0008006" key="4">
    <source>
        <dbReference type="Google" id="ProtNLM"/>
    </source>
</evidence>
<keyword evidence="3" id="KW-1185">Reference proteome</keyword>
<gene>
    <name evidence="2" type="ORF">SAMN05444266_11295</name>
</gene>
<evidence type="ECO:0000313" key="2">
    <source>
        <dbReference type="EMBL" id="SHM86290.1"/>
    </source>
</evidence>
<dbReference type="EMBL" id="FRBL01000012">
    <property type="protein sequence ID" value="SHM86290.1"/>
    <property type="molecule type" value="Genomic_DNA"/>
</dbReference>
<protein>
    <recommendedName>
        <fullName evidence="4">BZIP transcription factor</fullName>
    </recommendedName>
</protein>
<keyword evidence="1" id="KW-0732">Signal</keyword>
<dbReference type="STRING" id="1419482.SAMN05444266_11295"/>
<proteinExistence type="predicted"/>
<name>A0A1M7M7Q3_9BACT</name>
<evidence type="ECO:0000313" key="3">
    <source>
        <dbReference type="Proteomes" id="UP000184420"/>
    </source>
</evidence>
<dbReference type="AlphaFoldDB" id="A0A1M7M7Q3"/>
<sequence>MLQKVLSTCVVTCAMAVSAHAQAKFNLVNLENLRMDTAMVAPVPMGIQFTSATSPQQAAHQATGYVGLHRRNYMTKAFSGDDINDEVGIWIKGYYQGVGSSMPIFLGGNSYLSEDAKMMIAQDGKVGIGTTKPLSLLSVNGEITAQKVRVTGTGWADFVFAPDYALPSLQGLAAFIKEHQHLPEIPSAATVEKEGIELGEMNKKLLQKIEELTLYIIRQDQQLEEVQARLKKLEEKK</sequence>
<dbReference type="Proteomes" id="UP000184420">
    <property type="component" value="Unassembled WGS sequence"/>
</dbReference>